<comment type="subcellular location">
    <subcellularLocation>
        <location evidence="2">Nucleus</location>
    </subcellularLocation>
</comment>
<dbReference type="Proteomes" id="UP000694844">
    <property type="component" value="Chromosome 9"/>
</dbReference>
<dbReference type="PANTHER" id="PTHR22930">
    <property type="match status" value="1"/>
</dbReference>
<keyword evidence="6" id="KW-0378">Hydrolase</keyword>
<evidence type="ECO:0000256" key="6">
    <source>
        <dbReference type="ARBA" id="ARBA00022801"/>
    </source>
</evidence>
<keyword evidence="4" id="KW-0540">Nuclease</keyword>
<evidence type="ECO:0000313" key="10">
    <source>
        <dbReference type="RefSeq" id="XP_022308630.1"/>
    </source>
</evidence>
<gene>
    <name evidence="10" type="primary">LOC111114560</name>
</gene>
<dbReference type="GO" id="GO:0046872">
    <property type="term" value="F:metal ion binding"/>
    <property type="evidence" value="ECO:0007669"/>
    <property type="project" value="UniProtKB-KW"/>
</dbReference>
<proteinExistence type="inferred from homology"/>
<feature type="domain" description="DDE Tnp4" evidence="8">
    <location>
        <begin position="2"/>
        <end position="119"/>
    </location>
</feature>
<organism evidence="9 10">
    <name type="scientific">Crassostrea virginica</name>
    <name type="common">Eastern oyster</name>
    <dbReference type="NCBI Taxonomy" id="6565"/>
    <lineage>
        <taxon>Eukaryota</taxon>
        <taxon>Metazoa</taxon>
        <taxon>Spiralia</taxon>
        <taxon>Lophotrochozoa</taxon>
        <taxon>Mollusca</taxon>
        <taxon>Bivalvia</taxon>
        <taxon>Autobranchia</taxon>
        <taxon>Pteriomorphia</taxon>
        <taxon>Ostreida</taxon>
        <taxon>Ostreoidea</taxon>
        <taxon>Ostreidae</taxon>
        <taxon>Crassostrea</taxon>
    </lineage>
</organism>
<comment type="similarity">
    <text evidence="3">Belongs to the HARBI1 family.</text>
</comment>
<dbReference type="GO" id="GO:0005634">
    <property type="term" value="C:nucleus"/>
    <property type="evidence" value="ECO:0007669"/>
    <property type="project" value="UniProtKB-SubCell"/>
</dbReference>
<dbReference type="OrthoDB" id="6141895at2759"/>
<dbReference type="GO" id="GO:0016787">
    <property type="term" value="F:hydrolase activity"/>
    <property type="evidence" value="ECO:0007669"/>
    <property type="project" value="UniProtKB-KW"/>
</dbReference>
<dbReference type="Pfam" id="PF13359">
    <property type="entry name" value="DDE_Tnp_4"/>
    <property type="match status" value="1"/>
</dbReference>
<keyword evidence="7" id="KW-0539">Nucleus</keyword>
<dbReference type="InterPro" id="IPR027806">
    <property type="entry name" value="HARBI1_dom"/>
</dbReference>
<evidence type="ECO:0000256" key="7">
    <source>
        <dbReference type="ARBA" id="ARBA00023242"/>
    </source>
</evidence>
<accession>A0A8B8BZ96</accession>
<keyword evidence="9" id="KW-1185">Reference proteome</keyword>
<evidence type="ECO:0000313" key="9">
    <source>
        <dbReference type="Proteomes" id="UP000694844"/>
    </source>
</evidence>
<protein>
    <submittedName>
        <fullName evidence="10">Nuclease HARBI1</fullName>
    </submittedName>
</protein>
<comment type="cofactor">
    <cofactor evidence="1">
        <name>a divalent metal cation</name>
        <dbReference type="ChEBI" id="CHEBI:60240"/>
    </cofactor>
</comment>
<evidence type="ECO:0000256" key="2">
    <source>
        <dbReference type="ARBA" id="ARBA00004123"/>
    </source>
</evidence>
<reference evidence="10" key="1">
    <citation type="submission" date="2025-08" db="UniProtKB">
        <authorList>
            <consortium name="RefSeq"/>
        </authorList>
    </citation>
    <scope>IDENTIFICATION</scope>
    <source>
        <tissue evidence="10">Whole sample</tissue>
    </source>
</reference>
<evidence type="ECO:0000259" key="8">
    <source>
        <dbReference type="Pfam" id="PF13359"/>
    </source>
</evidence>
<dbReference type="RefSeq" id="XP_022308630.1">
    <property type="nucleotide sequence ID" value="XM_022452922.1"/>
</dbReference>
<name>A0A8B8BZ96_CRAVI</name>
<evidence type="ECO:0000256" key="4">
    <source>
        <dbReference type="ARBA" id="ARBA00022722"/>
    </source>
</evidence>
<dbReference type="PANTHER" id="PTHR22930:SF267">
    <property type="entry name" value="NUCLEASE HARBI1-RELATED"/>
    <property type="match status" value="1"/>
</dbReference>
<sequence length="163" mass="18347">MCCDHKFVITSCVANWPGSVHDSRIFRQSALCAQFEDGQHDGLLLGDSGYPCRRFLLTPFLNPSTDAENRFNQSLCRTRVLVEQTFGILKRRFQCLHHEMATEPPQAAVYVVACVVLHNIGIQRGDVFANGDGNLPHVDDDGVRFVGRNDGVLMRQHIVNNFF</sequence>
<dbReference type="AlphaFoldDB" id="A0A8B8BZ96"/>
<keyword evidence="5" id="KW-0479">Metal-binding</keyword>
<dbReference type="GO" id="GO:0004518">
    <property type="term" value="F:nuclease activity"/>
    <property type="evidence" value="ECO:0007669"/>
    <property type="project" value="UniProtKB-KW"/>
</dbReference>
<evidence type="ECO:0000256" key="1">
    <source>
        <dbReference type="ARBA" id="ARBA00001968"/>
    </source>
</evidence>
<dbReference type="InterPro" id="IPR045249">
    <property type="entry name" value="HARBI1-like"/>
</dbReference>
<dbReference type="KEGG" id="cvn:111114560"/>
<dbReference type="GeneID" id="111114560"/>
<evidence type="ECO:0000256" key="3">
    <source>
        <dbReference type="ARBA" id="ARBA00006958"/>
    </source>
</evidence>
<evidence type="ECO:0000256" key="5">
    <source>
        <dbReference type="ARBA" id="ARBA00022723"/>
    </source>
</evidence>